<dbReference type="KEGG" id="dpx:DAPPUDRAFT_314057"/>
<dbReference type="InParanoid" id="E9G4K2"/>
<evidence type="ECO:0000313" key="3">
    <source>
        <dbReference type="Proteomes" id="UP000000305"/>
    </source>
</evidence>
<dbReference type="HOGENOM" id="CLU_470319_0_0_1"/>
<dbReference type="OrthoDB" id="6373039at2759"/>
<proteinExistence type="predicted"/>
<feature type="region of interest" description="Disordered" evidence="1">
    <location>
        <begin position="112"/>
        <end position="137"/>
    </location>
</feature>
<dbReference type="AlphaFoldDB" id="E9G4K2"/>
<sequence length="580" mass="64778">MSNVTQLDELKIEPIQNNVTQVLPVSEIPLESMSEDLTTTEETILNPTEETVLNPTETGVQAETTENPISINSEDLDSFPWEQIGDFEFQFNPKSKQVVNIRLLQTTTTTTTSYNPVTKSYEEQGNHSSLNEPQGQQDNLDVELGTAATTLEIQRLPATVIPTQMVIITPTVKLPIPLNRRKPIDGTQSDRVETPLIIEPSREIVIIPARPMEIVESKQTAILGDNQMSTTQKPELFTLSSEQQVVNGFTETATTISVQQTTITENSQNIGIYSSAEIEKGQDNYRNTSIAEVIPTELGPAIIPPSINPTEEKDKESYVVEKIHLESAREVEPITSTASGIPIQTTTASSPIPELSDPTEDFPWEQRHDYEVQVNPTTKEIVNVRLLTTTTPSKPLVSDDHFDRTLSDKSLLTDEEQDELTMEVLSRILERNGKIRTQKVDDKFLRGVKVPGTRVAVSSDQTNKNAAAPPIRTVVVPNNNRDRTADGRKPIFSHSTEDGVFYFRYANDEDPTNADNRNPKMNIDNTDDEIRETDWNTRRNHVPVRDSPYFYYVQDGTNSSALVKASCYVLILVACVLVVL</sequence>
<feature type="compositionally biased region" description="Polar residues" evidence="1">
    <location>
        <begin position="126"/>
        <end position="137"/>
    </location>
</feature>
<keyword evidence="3" id="KW-1185">Reference proteome</keyword>
<name>E9G4K2_DAPPU</name>
<evidence type="ECO:0000256" key="1">
    <source>
        <dbReference type="SAM" id="MobiDB-lite"/>
    </source>
</evidence>
<dbReference type="EMBL" id="GL732532">
    <property type="protein sequence ID" value="EFX85545.1"/>
    <property type="molecule type" value="Genomic_DNA"/>
</dbReference>
<gene>
    <name evidence="2" type="ORF">DAPPUDRAFT_314057</name>
</gene>
<protein>
    <submittedName>
        <fullName evidence="2">Uncharacterized protein</fullName>
    </submittedName>
</protein>
<reference evidence="2 3" key="1">
    <citation type="journal article" date="2011" name="Science">
        <title>The ecoresponsive genome of Daphnia pulex.</title>
        <authorList>
            <person name="Colbourne J.K."/>
            <person name="Pfrender M.E."/>
            <person name="Gilbert D."/>
            <person name="Thomas W.K."/>
            <person name="Tucker A."/>
            <person name="Oakley T.H."/>
            <person name="Tokishita S."/>
            <person name="Aerts A."/>
            <person name="Arnold G.J."/>
            <person name="Basu M.K."/>
            <person name="Bauer D.J."/>
            <person name="Caceres C.E."/>
            <person name="Carmel L."/>
            <person name="Casola C."/>
            <person name="Choi J.H."/>
            <person name="Detter J.C."/>
            <person name="Dong Q."/>
            <person name="Dusheyko S."/>
            <person name="Eads B.D."/>
            <person name="Frohlich T."/>
            <person name="Geiler-Samerotte K.A."/>
            <person name="Gerlach D."/>
            <person name="Hatcher P."/>
            <person name="Jogdeo S."/>
            <person name="Krijgsveld J."/>
            <person name="Kriventseva E.V."/>
            <person name="Kultz D."/>
            <person name="Laforsch C."/>
            <person name="Lindquist E."/>
            <person name="Lopez J."/>
            <person name="Manak J.R."/>
            <person name="Muller J."/>
            <person name="Pangilinan J."/>
            <person name="Patwardhan R.P."/>
            <person name="Pitluck S."/>
            <person name="Pritham E.J."/>
            <person name="Rechtsteiner A."/>
            <person name="Rho M."/>
            <person name="Rogozin I.B."/>
            <person name="Sakarya O."/>
            <person name="Salamov A."/>
            <person name="Schaack S."/>
            <person name="Shapiro H."/>
            <person name="Shiga Y."/>
            <person name="Skalitzky C."/>
            <person name="Smith Z."/>
            <person name="Souvorov A."/>
            <person name="Sung W."/>
            <person name="Tang Z."/>
            <person name="Tsuchiya D."/>
            <person name="Tu H."/>
            <person name="Vos H."/>
            <person name="Wang M."/>
            <person name="Wolf Y.I."/>
            <person name="Yamagata H."/>
            <person name="Yamada T."/>
            <person name="Ye Y."/>
            <person name="Shaw J.R."/>
            <person name="Andrews J."/>
            <person name="Crease T.J."/>
            <person name="Tang H."/>
            <person name="Lucas S.M."/>
            <person name="Robertson H.M."/>
            <person name="Bork P."/>
            <person name="Koonin E.V."/>
            <person name="Zdobnov E.M."/>
            <person name="Grigoriev I.V."/>
            <person name="Lynch M."/>
            <person name="Boore J.L."/>
        </authorList>
    </citation>
    <scope>NUCLEOTIDE SEQUENCE [LARGE SCALE GENOMIC DNA]</scope>
</reference>
<dbReference type="Proteomes" id="UP000000305">
    <property type="component" value="Unassembled WGS sequence"/>
</dbReference>
<evidence type="ECO:0000313" key="2">
    <source>
        <dbReference type="EMBL" id="EFX85545.1"/>
    </source>
</evidence>
<accession>E9G4K2</accession>
<organism evidence="2 3">
    <name type="scientific">Daphnia pulex</name>
    <name type="common">Water flea</name>
    <dbReference type="NCBI Taxonomy" id="6669"/>
    <lineage>
        <taxon>Eukaryota</taxon>
        <taxon>Metazoa</taxon>
        <taxon>Ecdysozoa</taxon>
        <taxon>Arthropoda</taxon>
        <taxon>Crustacea</taxon>
        <taxon>Branchiopoda</taxon>
        <taxon>Diplostraca</taxon>
        <taxon>Cladocera</taxon>
        <taxon>Anomopoda</taxon>
        <taxon>Daphniidae</taxon>
        <taxon>Daphnia</taxon>
    </lineage>
</organism>